<organism evidence="12 13">
    <name type="scientific">Dyella japonica</name>
    <dbReference type="NCBI Taxonomy" id="231455"/>
    <lineage>
        <taxon>Bacteria</taxon>
        <taxon>Pseudomonadati</taxon>
        <taxon>Pseudomonadota</taxon>
        <taxon>Gammaproteobacteria</taxon>
        <taxon>Lysobacterales</taxon>
        <taxon>Rhodanobacteraceae</taxon>
        <taxon>Dyella</taxon>
    </lineage>
</organism>
<keyword evidence="9" id="KW-0460">Magnesium</keyword>
<name>A0ABV2JT35_9GAMM</name>
<dbReference type="InterPro" id="IPR017926">
    <property type="entry name" value="GATASE"/>
</dbReference>
<feature type="binding site" evidence="9">
    <location>
        <begin position="380"/>
        <end position="383"/>
    </location>
    <ligand>
        <name>L-glutamine</name>
        <dbReference type="ChEBI" id="CHEBI:58359"/>
    </ligand>
</feature>
<evidence type="ECO:0000256" key="6">
    <source>
        <dbReference type="ARBA" id="ARBA00022962"/>
    </source>
</evidence>
<comment type="similarity">
    <text evidence="2 9">Belongs to the CTP synthase family.</text>
</comment>
<keyword evidence="7 9" id="KW-0665">Pyrimidine biosynthesis</keyword>
<feature type="binding site" evidence="9">
    <location>
        <position position="352"/>
    </location>
    <ligand>
        <name>L-glutamine</name>
        <dbReference type="ChEBI" id="CHEBI:58359"/>
    </ligand>
</feature>
<feature type="binding site" evidence="9">
    <location>
        <position position="13"/>
    </location>
    <ligand>
        <name>UTP</name>
        <dbReference type="ChEBI" id="CHEBI:46398"/>
    </ligand>
</feature>
<proteinExistence type="inferred from homology"/>
<dbReference type="Proteomes" id="UP001549184">
    <property type="component" value="Unassembled WGS sequence"/>
</dbReference>
<dbReference type="PANTHER" id="PTHR11550:SF0">
    <property type="entry name" value="CTP SYNTHASE-RELATED"/>
    <property type="match status" value="1"/>
</dbReference>
<evidence type="ECO:0000313" key="12">
    <source>
        <dbReference type="EMBL" id="MET3650958.1"/>
    </source>
</evidence>
<feature type="active site" description="Nucleophile; for glutamine hydrolysis" evidence="9">
    <location>
        <position position="379"/>
    </location>
</feature>
<keyword evidence="9" id="KW-0479">Metal-binding</keyword>
<comment type="activity regulation">
    <text evidence="9">Allosterically activated by GTP, when glutamine is the substrate; GTP has no effect on the reaction when ammonia is the substrate. The allosteric effector GTP functions by stabilizing the protein conformation that binds the tetrahedral intermediate(s) formed during glutamine hydrolysis. Inhibited by the product CTP, via allosteric rather than competitive inhibition.</text>
</comment>
<gene>
    <name evidence="9" type="primary">pyrG</name>
    <name evidence="12" type="ORF">ABIC75_000660</name>
</gene>
<keyword evidence="3 9" id="KW-0436">Ligase</keyword>
<dbReference type="Gene3D" id="3.40.50.300">
    <property type="entry name" value="P-loop containing nucleotide triphosphate hydrolases"/>
    <property type="match status" value="1"/>
</dbReference>
<comment type="subunit">
    <text evidence="9">Homotetramer.</text>
</comment>
<dbReference type="PANTHER" id="PTHR11550">
    <property type="entry name" value="CTP SYNTHASE"/>
    <property type="match status" value="1"/>
</dbReference>
<dbReference type="InterPro" id="IPR033828">
    <property type="entry name" value="GATase1_CTP_Synthase"/>
</dbReference>
<keyword evidence="5 9" id="KW-0067">ATP-binding</keyword>
<reference evidence="12 13" key="1">
    <citation type="submission" date="2024-06" db="EMBL/GenBank/DDBJ databases">
        <title>Sorghum-associated microbial communities from plants grown in Nebraska, USA.</title>
        <authorList>
            <person name="Schachtman D."/>
        </authorList>
    </citation>
    <scope>NUCLEOTIDE SEQUENCE [LARGE SCALE GENOMIC DNA]</scope>
    <source>
        <strain evidence="12 13">1073</strain>
    </source>
</reference>
<comment type="catalytic activity">
    <reaction evidence="9">
        <text>L-glutamine + H2O = L-glutamate + NH4(+)</text>
        <dbReference type="Rhea" id="RHEA:15889"/>
        <dbReference type="ChEBI" id="CHEBI:15377"/>
        <dbReference type="ChEBI" id="CHEBI:28938"/>
        <dbReference type="ChEBI" id="CHEBI:29985"/>
        <dbReference type="ChEBI" id="CHEBI:58359"/>
    </reaction>
</comment>
<evidence type="ECO:0000256" key="7">
    <source>
        <dbReference type="ARBA" id="ARBA00022975"/>
    </source>
</evidence>
<dbReference type="RefSeq" id="WP_354012424.1">
    <property type="nucleotide sequence ID" value="NZ_JBEPMU010000001.1"/>
</dbReference>
<dbReference type="CDD" id="cd03113">
    <property type="entry name" value="CTPS_N"/>
    <property type="match status" value="1"/>
</dbReference>
<dbReference type="HAMAP" id="MF_01227">
    <property type="entry name" value="PyrG"/>
    <property type="match status" value="1"/>
</dbReference>
<evidence type="ECO:0000256" key="2">
    <source>
        <dbReference type="ARBA" id="ARBA00007533"/>
    </source>
</evidence>
<feature type="binding site" evidence="9">
    <location>
        <begin position="186"/>
        <end position="191"/>
    </location>
    <ligand>
        <name>CTP</name>
        <dbReference type="ChEBI" id="CHEBI:37563"/>
        <note>allosteric inhibitor</note>
    </ligand>
</feature>
<accession>A0ABV2JT35</accession>
<feature type="binding site" evidence="9">
    <location>
        <begin position="186"/>
        <end position="191"/>
    </location>
    <ligand>
        <name>UTP</name>
        <dbReference type="ChEBI" id="CHEBI:46398"/>
    </ligand>
</feature>
<evidence type="ECO:0000256" key="4">
    <source>
        <dbReference type="ARBA" id="ARBA00022741"/>
    </source>
</evidence>
<dbReference type="EMBL" id="JBEPMU010000001">
    <property type="protein sequence ID" value="MET3650958.1"/>
    <property type="molecule type" value="Genomic_DNA"/>
</dbReference>
<feature type="region of interest" description="Amidoligase domain" evidence="9">
    <location>
        <begin position="1"/>
        <end position="265"/>
    </location>
</feature>
<comment type="miscellaneous">
    <text evidence="9">CTPSs have evolved a hybrid strategy for distinguishing between UTP and CTP. The overlapping regions of the product feedback inhibitory and substrate sites recognize a common feature in both compounds, the triphosphate moiety. To differentiate isosteric substrate and product pyrimidine rings, an additional pocket far from the expected kinase/ligase catalytic site, specifically recognizes the cytosine and ribose portions of the product inhibitor.</text>
</comment>
<feature type="binding site" evidence="9">
    <location>
        <position position="71"/>
    </location>
    <ligand>
        <name>Mg(2+)</name>
        <dbReference type="ChEBI" id="CHEBI:18420"/>
    </ligand>
</feature>
<evidence type="ECO:0000256" key="3">
    <source>
        <dbReference type="ARBA" id="ARBA00022598"/>
    </source>
</evidence>
<feature type="binding site" evidence="9">
    <location>
        <position position="222"/>
    </location>
    <ligand>
        <name>CTP</name>
        <dbReference type="ChEBI" id="CHEBI:37563"/>
        <note>allosteric inhibitor</note>
    </ligand>
</feature>
<dbReference type="Pfam" id="PF00117">
    <property type="entry name" value="GATase"/>
    <property type="match status" value="1"/>
</dbReference>
<feature type="binding site" evidence="9">
    <location>
        <position position="13"/>
    </location>
    <ligand>
        <name>CTP</name>
        <dbReference type="ChEBI" id="CHEBI:37563"/>
        <note>allosteric inhibitor</note>
    </ligand>
</feature>
<evidence type="ECO:0000313" key="13">
    <source>
        <dbReference type="Proteomes" id="UP001549184"/>
    </source>
</evidence>
<evidence type="ECO:0000256" key="8">
    <source>
        <dbReference type="ARBA" id="ARBA00047781"/>
    </source>
</evidence>
<keyword evidence="6 9" id="KW-0315">Glutamine amidotransferase</keyword>
<feature type="binding site" evidence="9">
    <location>
        <position position="71"/>
    </location>
    <ligand>
        <name>ATP</name>
        <dbReference type="ChEBI" id="CHEBI:30616"/>
    </ligand>
</feature>
<keyword evidence="4 9" id="KW-0547">Nucleotide-binding</keyword>
<feature type="binding site" evidence="9">
    <location>
        <position position="139"/>
    </location>
    <ligand>
        <name>Mg(2+)</name>
        <dbReference type="ChEBI" id="CHEBI:18420"/>
    </ligand>
</feature>
<dbReference type="InterPro" id="IPR004468">
    <property type="entry name" value="CTP_synthase"/>
</dbReference>
<protein>
    <recommendedName>
        <fullName evidence="9">CTP synthase</fullName>
        <ecNumber evidence="9">6.3.4.2</ecNumber>
    </recommendedName>
    <alternativeName>
        <fullName evidence="9">Cytidine 5'-triphosphate synthase</fullName>
    </alternativeName>
    <alternativeName>
        <fullName evidence="9">Cytidine triphosphate synthetase</fullName>
        <shortName evidence="9">CTP synthetase</shortName>
        <shortName evidence="9">CTPS</shortName>
    </alternativeName>
    <alternativeName>
        <fullName evidence="9">UTP--ammonia ligase</fullName>
    </alternativeName>
</protein>
<evidence type="ECO:0000259" key="11">
    <source>
        <dbReference type="Pfam" id="PF06418"/>
    </source>
</evidence>
<dbReference type="PROSITE" id="PS51273">
    <property type="entry name" value="GATASE_TYPE_1"/>
    <property type="match status" value="1"/>
</dbReference>
<feature type="domain" description="CTP synthase N-terminal" evidence="11">
    <location>
        <begin position="5"/>
        <end position="265"/>
    </location>
</feature>
<keyword evidence="13" id="KW-1185">Reference proteome</keyword>
<dbReference type="EC" id="6.3.4.2" evidence="9"/>
<dbReference type="Gene3D" id="3.40.50.880">
    <property type="match status" value="1"/>
</dbReference>
<sequence>MTPLIFVTGGVVSSLGKGIAAASLASILEARGLSVTMMKLDPYINVDPGTMSPFQHGEVYVTDDGAETDLDLGHYERFVNTRLTGKNSITTGKIYESVIRKERRGDYLGATVQVIPHITDEIKHCIHEATRGYDVAMVEIGGTVGDIESLPFLEAIRQLRIEHGPEKVMFMHLTLVPYIKAAGEIKTKPTQHSVKELRSIGIQPDVLLCRCEQPLPDGERRKIALFTNVPENAVISAADVDIIYKQPLWLHKQGLDEIVVKRLGLQAGPADLSSWQRTVDAVEHPKDEVNVAIVGKYVEHKDAYKSLGEALRHGGIKQLTRVNLNWVDSEQVEAEGAAKVLGNADAILVPGGFGKRGFEGKVLAAKYAREKGVPYFGICYGMHAAVVDFARNVAGLPEADSSENDRNSPDPVIALITEWTTATGEVEQRSERSDLGGTMRLGAQECRLKAGTLARELYGQDVVRERHRHRYEFNNRYRQTFEDLGLVISGKSMDDLLVEIVELPQQKHPWFLGCQAHPEFTSTPRDGHPLFIGFVQAAREFKAVREGERLAKESVA</sequence>
<comment type="catalytic activity">
    <reaction evidence="8 9">
        <text>UTP + L-glutamine + ATP + H2O = CTP + L-glutamate + ADP + phosphate + 2 H(+)</text>
        <dbReference type="Rhea" id="RHEA:26426"/>
        <dbReference type="ChEBI" id="CHEBI:15377"/>
        <dbReference type="ChEBI" id="CHEBI:15378"/>
        <dbReference type="ChEBI" id="CHEBI:29985"/>
        <dbReference type="ChEBI" id="CHEBI:30616"/>
        <dbReference type="ChEBI" id="CHEBI:37563"/>
        <dbReference type="ChEBI" id="CHEBI:43474"/>
        <dbReference type="ChEBI" id="CHEBI:46398"/>
        <dbReference type="ChEBI" id="CHEBI:58359"/>
        <dbReference type="ChEBI" id="CHEBI:456216"/>
        <dbReference type="EC" id="6.3.4.2"/>
    </reaction>
</comment>
<dbReference type="InterPro" id="IPR017456">
    <property type="entry name" value="CTP_synthase_N"/>
</dbReference>
<dbReference type="Pfam" id="PF06418">
    <property type="entry name" value="CTP_synth_N"/>
    <property type="match status" value="1"/>
</dbReference>
<feature type="binding site" evidence="9">
    <location>
        <begin position="14"/>
        <end position="19"/>
    </location>
    <ligand>
        <name>ATP</name>
        <dbReference type="ChEBI" id="CHEBI:30616"/>
    </ligand>
</feature>
<dbReference type="SUPFAM" id="SSF52317">
    <property type="entry name" value="Class I glutamine amidotransferase-like"/>
    <property type="match status" value="1"/>
</dbReference>
<evidence type="ECO:0000256" key="9">
    <source>
        <dbReference type="HAMAP-Rule" id="MF_01227"/>
    </source>
</evidence>
<dbReference type="InterPro" id="IPR027417">
    <property type="entry name" value="P-loop_NTPase"/>
</dbReference>
<evidence type="ECO:0000256" key="1">
    <source>
        <dbReference type="ARBA" id="ARBA00005171"/>
    </source>
</evidence>
<comment type="caution">
    <text evidence="12">The sequence shown here is derived from an EMBL/GenBank/DDBJ whole genome shotgun (WGS) entry which is preliminary data.</text>
</comment>
<feature type="binding site" evidence="9">
    <location>
        <begin position="146"/>
        <end position="148"/>
    </location>
    <ligand>
        <name>CTP</name>
        <dbReference type="ChEBI" id="CHEBI:37563"/>
        <note>allosteric inhibitor</note>
    </ligand>
</feature>
<comment type="catalytic activity">
    <reaction evidence="9">
        <text>UTP + NH4(+) + ATP = CTP + ADP + phosphate + 2 H(+)</text>
        <dbReference type="Rhea" id="RHEA:16597"/>
        <dbReference type="ChEBI" id="CHEBI:15378"/>
        <dbReference type="ChEBI" id="CHEBI:28938"/>
        <dbReference type="ChEBI" id="CHEBI:30616"/>
        <dbReference type="ChEBI" id="CHEBI:37563"/>
        <dbReference type="ChEBI" id="CHEBI:43474"/>
        <dbReference type="ChEBI" id="CHEBI:46398"/>
        <dbReference type="ChEBI" id="CHEBI:456216"/>
    </reaction>
</comment>
<evidence type="ECO:0000256" key="5">
    <source>
        <dbReference type="ARBA" id="ARBA00022840"/>
    </source>
</evidence>
<dbReference type="SUPFAM" id="SSF52540">
    <property type="entry name" value="P-loop containing nucleoside triphosphate hydrolases"/>
    <property type="match status" value="1"/>
</dbReference>
<feature type="domain" description="Glutamine amidotransferase" evidence="10">
    <location>
        <begin position="301"/>
        <end position="536"/>
    </location>
</feature>
<dbReference type="NCBIfam" id="TIGR00337">
    <property type="entry name" value="PyrG"/>
    <property type="match status" value="1"/>
</dbReference>
<feature type="active site" evidence="9">
    <location>
        <position position="517"/>
    </location>
</feature>
<dbReference type="GO" id="GO:0003883">
    <property type="term" value="F:CTP synthase activity"/>
    <property type="evidence" value="ECO:0007669"/>
    <property type="project" value="UniProtKB-EC"/>
</dbReference>
<comment type="caution">
    <text evidence="9">Lacks conserved residue(s) required for the propagation of feature annotation.</text>
</comment>
<comment type="function">
    <text evidence="9">Catalyzes the ATP-dependent amination of UTP to CTP with either L-glutamine or ammonia as the source of nitrogen. Regulates intracellular CTP levels through interactions with the four ribonucleotide triphosphates.</text>
</comment>
<evidence type="ECO:0000259" key="10">
    <source>
        <dbReference type="Pfam" id="PF00117"/>
    </source>
</evidence>
<feature type="binding site" evidence="9">
    <location>
        <position position="240"/>
    </location>
    <ligand>
        <name>ATP</name>
        <dbReference type="ChEBI" id="CHEBI:30616"/>
    </ligand>
</feature>
<feature type="binding site" evidence="9">
    <location>
        <position position="222"/>
    </location>
    <ligand>
        <name>UTP</name>
        <dbReference type="ChEBI" id="CHEBI:46398"/>
    </ligand>
</feature>
<dbReference type="NCBIfam" id="NF003792">
    <property type="entry name" value="PRK05380.1"/>
    <property type="match status" value="1"/>
</dbReference>
<dbReference type="InterPro" id="IPR029062">
    <property type="entry name" value="Class_I_gatase-like"/>
</dbReference>
<dbReference type="CDD" id="cd01746">
    <property type="entry name" value="GATase1_CTP_Synthase"/>
    <property type="match status" value="1"/>
</dbReference>
<feature type="active site" evidence="9">
    <location>
        <position position="519"/>
    </location>
</feature>
<feature type="binding site" evidence="9">
    <location>
        <position position="403"/>
    </location>
    <ligand>
        <name>L-glutamine</name>
        <dbReference type="ChEBI" id="CHEBI:58359"/>
    </ligand>
</feature>
<feature type="binding site" evidence="9">
    <location>
        <position position="470"/>
    </location>
    <ligand>
        <name>L-glutamine</name>
        <dbReference type="ChEBI" id="CHEBI:58359"/>
    </ligand>
</feature>
<comment type="pathway">
    <text evidence="1 9">Pyrimidine metabolism; CTP biosynthesis via de novo pathway; CTP from UDP: step 2/2.</text>
</comment>